<evidence type="ECO:0000313" key="20">
    <source>
        <dbReference type="EMBL" id="PNG08128.1"/>
    </source>
</evidence>
<evidence type="ECO:0000256" key="3">
    <source>
        <dbReference type="ARBA" id="ARBA00010358"/>
    </source>
</evidence>
<keyword evidence="8 16" id="KW-0442">Lipid degradation</keyword>
<dbReference type="GO" id="GO:0051082">
    <property type="term" value="F:unfolded protein binding"/>
    <property type="evidence" value="ECO:0007669"/>
    <property type="project" value="UniProtKB-UniRule"/>
</dbReference>
<keyword evidence="10 16" id="KW-0443">Lipid metabolism</keyword>
<evidence type="ECO:0000256" key="14">
    <source>
        <dbReference type="ARBA" id="ARBA00031542"/>
    </source>
</evidence>
<keyword evidence="7 16" id="KW-0812">Transmembrane</keyword>
<feature type="compositionally biased region" description="Low complexity" evidence="18">
    <location>
        <begin position="29"/>
        <end position="51"/>
    </location>
</feature>
<evidence type="ECO:0000256" key="15">
    <source>
        <dbReference type="ARBA" id="ARBA00033028"/>
    </source>
</evidence>
<organism evidence="20 21">
    <name type="scientific">Stutzerimonas stutzeri</name>
    <name type="common">Pseudomonas stutzeri</name>
    <dbReference type="NCBI Taxonomy" id="316"/>
    <lineage>
        <taxon>Bacteria</taxon>
        <taxon>Pseudomonadati</taxon>
        <taxon>Pseudomonadota</taxon>
        <taxon>Gammaproteobacteria</taxon>
        <taxon>Pseudomonadales</taxon>
        <taxon>Pseudomonadaceae</taxon>
        <taxon>Stutzerimonas</taxon>
    </lineage>
</organism>
<keyword evidence="5 16" id="KW-1003">Cell membrane</keyword>
<dbReference type="HAMAP" id="MF_00790">
    <property type="entry name" value="Lipase_chap"/>
    <property type="match status" value="1"/>
</dbReference>
<evidence type="ECO:0000256" key="12">
    <source>
        <dbReference type="ARBA" id="ARBA00023186"/>
    </source>
</evidence>
<proteinExistence type="inferred from homology"/>
<name>A0A2N8T077_STUST</name>
<comment type="subcellular location">
    <subcellularLocation>
        <location evidence="2">Cell inner membrane</location>
        <topology evidence="2">Single-pass membrane protein</topology>
        <orientation evidence="2">Periplasmic side</orientation>
    </subcellularLocation>
</comment>
<dbReference type="RefSeq" id="WP_021207837.1">
    <property type="nucleotide sequence ID" value="NZ_JAMOIG010000003.1"/>
</dbReference>
<evidence type="ECO:0000256" key="16">
    <source>
        <dbReference type="HAMAP-Rule" id="MF_00790"/>
    </source>
</evidence>
<evidence type="ECO:0000256" key="7">
    <source>
        <dbReference type="ARBA" id="ARBA00022692"/>
    </source>
</evidence>
<gene>
    <name evidence="16" type="primary">lifO</name>
    <name evidence="20" type="ORF">CXL00_03525</name>
</gene>
<feature type="chain" id="PRO_5014699016" description="Lipase chaperone" evidence="19">
    <location>
        <begin position="20"/>
        <end position="339"/>
    </location>
</feature>
<evidence type="ECO:0000256" key="2">
    <source>
        <dbReference type="ARBA" id="ARBA00004383"/>
    </source>
</evidence>
<dbReference type="GO" id="GO:0006457">
    <property type="term" value="P:protein folding"/>
    <property type="evidence" value="ECO:0007669"/>
    <property type="project" value="UniProtKB-UniRule"/>
</dbReference>
<evidence type="ECO:0000256" key="1">
    <source>
        <dbReference type="ARBA" id="ARBA00003280"/>
    </source>
</evidence>
<dbReference type="EMBL" id="POUW01000001">
    <property type="protein sequence ID" value="PNG08128.1"/>
    <property type="molecule type" value="Genomic_DNA"/>
</dbReference>
<dbReference type="NCBIfam" id="NF002334">
    <property type="entry name" value="PRK01294.1-2"/>
    <property type="match status" value="1"/>
</dbReference>
<keyword evidence="6 16" id="KW-0997">Cell inner membrane</keyword>
<evidence type="ECO:0000256" key="8">
    <source>
        <dbReference type="ARBA" id="ARBA00022963"/>
    </source>
</evidence>
<dbReference type="GO" id="GO:0016042">
    <property type="term" value="P:lipid catabolic process"/>
    <property type="evidence" value="ECO:0007669"/>
    <property type="project" value="UniProtKB-UniRule"/>
</dbReference>
<evidence type="ECO:0000256" key="6">
    <source>
        <dbReference type="ARBA" id="ARBA00022519"/>
    </source>
</evidence>
<evidence type="ECO:0000256" key="18">
    <source>
        <dbReference type="SAM" id="MobiDB-lite"/>
    </source>
</evidence>
<evidence type="ECO:0000256" key="4">
    <source>
        <dbReference type="ARBA" id="ARBA00019692"/>
    </source>
</evidence>
<feature type="coiled-coil region" evidence="17">
    <location>
        <begin position="272"/>
        <end position="299"/>
    </location>
</feature>
<accession>A0A2N8T077</accession>
<comment type="similarity">
    <text evidence="3 16">Belongs to the lipase chaperone family.</text>
</comment>
<evidence type="ECO:0000313" key="21">
    <source>
        <dbReference type="Proteomes" id="UP000235897"/>
    </source>
</evidence>
<evidence type="ECO:0000256" key="5">
    <source>
        <dbReference type="ARBA" id="ARBA00022475"/>
    </source>
</evidence>
<keyword evidence="12 16" id="KW-0143">Chaperone</keyword>
<dbReference type="SUPFAM" id="SSF158855">
    <property type="entry name" value="Lipase chaperone-like"/>
    <property type="match status" value="1"/>
</dbReference>
<evidence type="ECO:0000256" key="11">
    <source>
        <dbReference type="ARBA" id="ARBA00023136"/>
    </source>
</evidence>
<dbReference type="AlphaFoldDB" id="A0A2N8T077"/>
<feature type="compositionally biased region" description="Basic and acidic residues" evidence="18">
    <location>
        <begin position="317"/>
        <end position="326"/>
    </location>
</feature>
<evidence type="ECO:0000256" key="10">
    <source>
        <dbReference type="ARBA" id="ARBA00023098"/>
    </source>
</evidence>
<dbReference type="OrthoDB" id="7025807at2"/>
<keyword evidence="19" id="KW-0732">Signal</keyword>
<dbReference type="GO" id="GO:0005886">
    <property type="term" value="C:plasma membrane"/>
    <property type="evidence" value="ECO:0007669"/>
    <property type="project" value="UniProtKB-SubCell"/>
</dbReference>
<dbReference type="Pfam" id="PF03280">
    <property type="entry name" value="Lipase_chap"/>
    <property type="match status" value="1"/>
</dbReference>
<protein>
    <recommendedName>
        <fullName evidence="4 16">Lipase chaperone</fullName>
    </recommendedName>
    <alternativeName>
        <fullName evidence="16">Lipase activator protein</fullName>
    </alternativeName>
    <alternativeName>
        <fullName evidence="15 16">Lipase foldase</fullName>
    </alternativeName>
    <alternativeName>
        <fullName evidence="13 16">Lipase helper protein</fullName>
    </alternativeName>
    <alternativeName>
        <fullName evidence="14 16">Lipase modulator</fullName>
    </alternativeName>
</protein>
<comment type="caution">
    <text evidence="20">The sequence shown here is derived from an EMBL/GenBank/DDBJ whole genome shotgun (WGS) entry which is preliminary data.</text>
</comment>
<feature type="region of interest" description="Disordered" evidence="18">
    <location>
        <begin position="317"/>
        <end position="339"/>
    </location>
</feature>
<dbReference type="InterPro" id="IPR004961">
    <property type="entry name" value="Lipase_chaperone"/>
</dbReference>
<dbReference type="Proteomes" id="UP000235897">
    <property type="component" value="Unassembled WGS sequence"/>
</dbReference>
<keyword evidence="17" id="KW-0175">Coiled coil</keyword>
<evidence type="ECO:0000256" key="19">
    <source>
        <dbReference type="SAM" id="SignalP"/>
    </source>
</evidence>
<keyword evidence="9 16" id="KW-1133">Transmembrane helix</keyword>
<sequence length="339" mass="37696">MKKLATLPLLALAIGVALYWGFPSDETQAHSPAPSAPATAKQQAATLAQASPPAPPHAAETLHRLPPSFAGTQVDGRLRADSQGRLIIEPDIRRVFDYFLASIGEEPIETSVNRLRRYIEAQLPQRARDQAYRLLGQYLDYKRQLLALEQAHAQQADIGAMRERLRAVKQLRAAIFDEQANVAFFALEEAADDFTLERLAIRLDPALDAAAKGAAMDRLQNDLPPELRATLAPQLQSELRQQTRALQANGGTATDLRQLRQQLVGNAATTRLEKLDGARQQWRNRLAAYRQDKARIENSRGLSDADKRAAIARLAADRFDEHERQRLPAAEELLARQSE</sequence>
<feature type="signal peptide" evidence="19">
    <location>
        <begin position="1"/>
        <end position="19"/>
    </location>
</feature>
<keyword evidence="11 16" id="KW-0472">Membrane</keyword>
<feature type="region of interest" description="Disordered" evidence="18">
    <location>
        <begin position="27"/>
        <end position="67"/>
    </location>
</feature>
<evidence type="ECO:0000256" key="13">
    <source>
        <dbReference type="ARBA" id="ARBA00030948"/>
    </source>
</evidence>
<reference evidence="20 21" key="1">
    <citation type="submission" date="2018-01" db="EMBL/GenBank/DDBJ databases">
        <title>Denitrification phenotypes of diverse strains of Pseudomonas stutzeri.</title>
        <authorList>
            <person name="Milligan D.A."/>
            <person name="Bergaust L."/>
            <person name="Bakken L.R."/>
            <person name="Frostegard A."/>
        </authorList>
    </citation>
    <scope>NUCLEOTIDE SEQUENCE [LARGE SCALE GENOMIC DNA]</scope>
    <source>
        <strain evidence="20 21">28a3</strain>
    </source>
</reference>
<comment type="function">
    <text evidence="1 16">May be involved in the folding of the extracellular lipase during its passage through the periplasm.</text>
</comment>
<evidence type="ECO:0000256" key="17">
    <source>
        <dbReference type="SAM" id="Coils"/>
    </source>
</evidence>
<evidence type="ECO:0000256" key="9">
    <source>
        <dbReference type="ARBA" id="ARBA00022989"/>
    </source>
</evidence>